<accession>A0ABQ6LEL1</accession>
<proteinExistence type="predicted"/>
<evidence type="ECO:0000313" key="3">
    <source>
        <dbReference type="Proteomes" id="UP001239909"/>
    </source>
</evidence>
<dbReference type="RefSeq" id="WP_285670498.1">
    <property type="nucleotide sequence ID" value="NZ_BSYI01000005.1"/>
</dbReference>
<dbReference type="InterPro" id="IPR004360">
    <property type="entry name" value="Glyas_Fos-R_dOase_dom"/>
</dbReference>
<dbReference type="EMBL" id="BSYI01000005">
    <property type="protein sequence ID" value="GMG81782.1"/>
    <property type="molecule type" value="Genomic_DNA"/>
</dbReference>
<dbReference type="Pfam" id="PF00903">
    <property type="entry name" value="Glyoxalase"/>
    <property type="match status" value="1"/>
</dbReference>
<comment type="caution">
    <text evidence="2">The sequence shown here is derived from an EMBL/GenBank/DDBJ whole genome shotgun (WGS) entry which is preliminary data.</text>
</comment>
<dbReference type="PANTHER" id="PTHR36437:SF2">
    <property type="entry name" value="GLYOXALASE_BLEOMYCIN RESISTANCE PROTEIN_DIOXYGENASE"/>
    <property type="match status" value="1"/>
</dbReference>
<dbReference type="PROSITE" id="PS51819">
    <property type="entry name" value="VOC"/>
    <property type="match status" value="1"/>
</dbReference>
<name>A0ABQ6LEL1_9RHOB</name>
<dbReference type="SUPFAM" id="SSF54593">
    <property type="entry name" value="Glyoxalase/Bleomycin resistance protein/Dihydroxybiphenyl dioxygenase"/>
    <property type="match status" value="1"/>
</dbReference>
<keyword evidence="3" id="KW-1185">Reference proteome</keyword>
<evidence type="ECO:0000313" key="2">
    <source>
        <dbReference type="EMBL" id="GMG81782.1"/>
    </source>
</evidence>
<feature type="domain" description="VOC" evidence="1">
    <location>
        <begin position="2"/>
        <end position="116"/>
    </location>
</feature>
<evidence type="ECO:0000259" key="1">
    <source>
        <dbReference type="PROSITE" id="PS51819"/>
    </source>
</evidence>
<organism evidence="2 3">
    <name type="scientific">Paralimibaculum aggregatum</name>
    <dbReference type="NCBI Taxonomy" id="3036245"/>
    <lineage>
        <taxon>Bacteria</taxon>
        <taxon>Pseudomonadati</taxon>
        <taxon>Pseudomonadota</taxon>
        <taxon>Alphaproteobacteria</taxon>
        <taxon>Rhodobacterales</taxon>
        <taxon>Paracoccaceae</taxon>
        <taxon>Paralimibaculum</taxon>
    </lineage>
</organism>
<reference evidence="2 3" key="1">
    <citation type="submission" date="2023-04" db="EMBL/GenBank/DDBJ databases">
        <title>Marinoamorphus aggregata gen. nov., sp. Nov., isolate from tissue of brittle star Ophioplocus japonicus.</title>
        <authorList>
            <person name="Kawano K."/>
            <person name="Sawayama S."/>
            <person name="Nakagawa S."/>
        </authorList>
    </citation>
    <scope>NUCLEOTIDE SEQUENCE [LARGE SCALE GENOMIC DNA]</scope>
    <source>
        <strain evidence="2 3">NKW23</strain>
    </source>
</reference>
<dbReference type="PANTHER" id="PTHR36437">
    <property type="entry name" value="GLYOXALASE/BLEOMYCIN RESISTANCE PROTEIN/DIOXYGENASE"/>
    <property type="match status" value="1"/>
</dbReference>
<gene>
    <name evidence="2" type="ORF">LNKW23_09950</name>
</gene>
<dbReference type="Proteomes" id="UP001239909">
    <property type="component" value="Unassembled WGS sequence"/>
</dbReference>
<dbReference type="InterPro" id="IPR029068">
    <property type="entry name" value="Glyas_Bleomycin-R_OHBP_Dase"/>
</dbReference>
<protein>
    <recommendedName>
        <fullName evidence="1">VOC domain-containing protein</fullName>
    </recommendedName>
</protein>
<sequence>MQLYGVRIFVDDLAAAREFYGETLGLAAVWEMPDAVGYGAGGATLIVETEDPAGPDGELVGRFVGVSLAVEDIAAAHRDLAARGVVFHGAPTAQPWGGMLAHFDDPAGNTLTLLGKP</sequence>
<dbReference type="Gene3D" id="3.10.180.10">
    <property type="entry name" value="2,3-Dihydroxybiphenyl 1,2-Dioxygenase, domain 1"/>
    <property type="match status" value="1"/>
</dbReference>
<dbReference type="InterPro" id="IPR037523">
    <property type="entry name" value="VOC_core"/>
</dbReference>